<evidence type="ECO:0000256" key="1">
    <source>
        <dbReference type="SAM" id="MobiDB-lite"/>
    </source>
</evidence>
<feature type="region of interest" description="Disordered" evidence="1">
    <location>
        <begin position="163"/>
        <end position="212"/>
    </location>
</feature>
<feature type="compositionally biased region" description="Basic and acidic residues" evidence="1">
    <location>
        <begin position="165"/>
        <end position="188"/>
    </location>
</feature>
<evidence type="ECO:0000313" key="2">
    <source>
        <dbReference type="EMBL" id="MBV2359769.1"/>
    </source>
</evidence>
<gene>
    <name evidence="2" type="ORF">KUH32_08280</name>
</gene>
<evidence type="ECO:0000313" key="3">
    <source>
        <dbReference type="Proteomes" id="UP001166293"/>
    </source>
</evidence>
<dbReference type="RefSeq" id="WP_217777564.1">
    <property type="nucleotide sequence ID" value="NZ_JAHRWL010000001.1"/>
</dbReference>
<keyword evidence="3" id="KW-1185">Reference proteome</keyword>
<dbReference type="InterPro" id="IPR022201">
    <property type="entry name" value="DUF3726"/>
</dbReference>
<name>A0ABS6N849_9RHOB</name>
<reference evidence="2" key="1">
    <citation type="submission" date="2021-06" db="EMBL/GenBank/DDBJ databases">
        <title>Thalassococcus sp. CAU 1522 isolated from sea sand, Republic of Korea.</title>
        <authorList>
            <person name="Kim W."/>
        </authorList>
    </citation>
    <scope>NUCLEOTIDE SEQUENCE</scope>
    <source>
        <strain evidence="2">CAU 1522</strain>
    </source>
</reference>
<accession>A0ABS6N849</accession>
<dbReference type="Proteomes" id="UP001166293">
    <property type="component" value="Unassembled WGS sequence"/>
</dbReference>
<organism evidence="2 3">
    <name type="scientific">Thalassococcus arenae</name>
    <dbReference type="NCBI Taxonomy" id="2851652"/>
    <lineage>
        <taxon>Bacteria</taxon>
        <taxon>Pseudomonadati</taxon>
        <taxon>Pseudomonadota</taxon>
        <taxon>Alphaproteobacteria</taxon>
        <taxon>Rhodobacterales</taxon>
        <taxon>Roseobacteraceae</taxon>
        <taxon>Thalassococcus</taxon>
    </lineage>
</organism>
<proteinExistence type="predicted"/>
<comment type="caution">
    <text evidence="2">The sequence shown here is derived from an EMBL/GenBank/DDBJ whole genome shotgun (WGS) entry which is preliminary data.</text>
</comment>
<dbReference type="EMBL" id="JAHRWL010000001">
    <property type="protein sequence ID" value="MBV2359769.1"/>
    <property type="molecule type" value="Genomic_DNA"/>
</dbReference>
<sequence>MRLTLSLGEVEATARKAARGAGYDWAMADEAGRAVRWLHGAGCDGCAALARWLDRFDGTATADWAPQLRADGWHPVGDAICPFFAGVTLADHAGSLDTEPTHLRRVAEPLLILPFAAQAARKLARPVALTIDAQEVQTDGVGLAGSLTDIANATRVAVCLASPARDTEPPRTRAEPTATDWHRLEHFAGRTYAPATEESRRKGAGAGLTDND</sequence>
<dbReference type="Pfam" id="PF12525">
    <property type="entry name" value="DUF3726"/>
    <property type="match status" value="1"/>
</dbReference>
<protein>
    <submittedName>
        <fullName evidence="2">DUF3726 domain-containing protein</fullName>
    </submittedName>
</protein>